<comment type="pathway">
    <text evidence="2 11">Cofactor biosynthesis; NAD(+) biosynthesis; deamido-NAD(+) from nicotinate D-ribonucleotide: step 1/1.</text>
</comment>
<dbReference type="PANTHER" id="PTHR39321">
    <property type="entry name" value="NICOTINATE-NUCLEOTIDE ADENYLYLTRANSFERASE-RELATED"/>
    <property type="match status" value="1"/>
</dbReference>
<dbReference type="PANTHER" id="PTHR39321:SF3">
    <property type="entry name" value="PHOSPHOPANTETHEINE ADENYLYLTRANSFERASE"/>
    <property type="match status" value="1"/>
</dbReference>
<dbReference type="GO" id="GO:0005524">
    <property type="term" value="F:ATP binding"/>
    <property type="evidence" value="ECO:0007669"/>
    <property type="project" value="UniProtKB-KW"/>
</dbReference>
<accession>A0A921MPU9</accession>
<dbReference type="AlphaFoldDB" id="A0A921MPU9"/>
<name>A0A921MPU9_9BACT</name>
<keyword evidence="4 11" id="KW-0662">Pyridine nucleotide biosynthesis</keyword>
<dbReference type="SUPFAM" id="SSF52374">
    <property type="entry name" value="Nucleotidylyl transferase"/>
    <property type="match status" value="1"/>
</dbReference>
<evidence type="ECO:0000256" key="4">
    <source>
        <dbReference type="ARBA" id="ARBA00022642"/>
    </source>
</evidence>
<evidence type="ECO:0000256" key="8">
    <source>
        <dbReference type="ARBA" id="ARBA00022840"/>
    </source>
</evidence>
<comment type="catalytic activity">
    <reaction evidence="10 11">
        <text>nicotinate beta-D-ribonucleotide + ATP + H(+) = deamido-NAD(+) + diphosphate</text>
        <dbReference type="Rhea" id="RHEA:22860"/>
        <dbReference type="ChEBI" id="CHEBI:15378"/>
        <dbReference type="ChEBI" id="CHEBI:30616"/>
        <dbReference type="ChEBI" id="CHEBI:33019"/>
        <dbReference type="ChEBI" id="CHEBI:57502"/>
        <dbReference type="ChEBI" id="CHEBI:58437"/>
        <dbReference type="EC" id="2.7.7.18"/>
    </reaction>
</comment>
<evidence type="ECO:0000313" key="14">
    <source>
        <dbReference type="Proteomes" id="UP000757103"/>
    </source>
</evidence>
<keyword evidence="6 11" id="KW-0548">Nucleotidyltransferase</keyword>
<dbReference type="HAMAP" id="MF_00244">
    <property type="entry name" value="NaMN_adenylyltr"/>
    <property type="match status" value="1"/>
</dbReference>
<protein>
    <recommendedName>
        <fullName evidence="11">Probable nicotinate-nucleotide adenylyltransferase</fullName>
        <ecNumber evidence="11">2.7.7.18</ecNumber>
    </recommendedName>
    <alternativeName>
        <fullName evidence="11">Deamido-NAD(+) diphosphorylase</fullName>
    </alternativeName>
    <alternativeName>
        <fullName evidence="11">Deamido-NAD(+) pyrophosphorylase</fullName>
    </alternativeName>
    <alternativeName>
        <fullName evidence="11">Nicotinate mononucleotide adenylyltransferase</fullName>
        <shortName evidence="11">NaMN adenylyltransferase</shortName>
    </alternativeName>
</protein>
<dbReference type="CDD" id="cd02165">
    <property type="entry name" value="NMNAT"/>
    <property type="match status" value="1"/>
</dbReference>
<keyword evidence="8 11" id="KW-0067">ATP-binding</keyword>
<dbReference type="InterPro" id="IPR005248">
    <property type="entry name" value="NadD/NMNAT"/>
</dbReference>
<evidence type="ECO:0000256" key="5">
    <source>
        <dbReference type="ARBA" id="ARBA00022679"/>
    </source>
</evidence>
<dbReference type="GO" id="GO:0009435">
    <property type="term" value="P:NAD+ biosynthetic process"/>
    <property type="evidence" value="ECO:0007669"/>
    <property type="project" value="UniProtKB-UniRule"/>
</dbReference>
<comment type="caution">
    <text evidence="13">The sequence shown here is derived from an EMBL/GenBank/DDBJ whole genome shotgun (WGS) entry which is preliminary data.</text>
</comment>
<dbReference type="GO" id="GO:0004515">
    <property type="term" value="F:nicotinate-nucleotide adenylyltransferase activity"/>
    <property type="evidence" value="ECO:0007669"/>
    <property type="project" value="UniProtKB-UniRule"/>
</dbReference>
<evidence type="ECO:0000256" key="3">
    <source>
        <dbReference type="ARBA" id="ARBA00009014"/>
    </source>
</evidence>
<organism evidence="13 14">
    <name type="scientific">Barnesiella viscericola</name>
    <dbReference type="NCBI Taxonomy" id="397865"/>
    <lineage>
        <taxon>Bacteria</taxon>
        <taxon>Pseudomonadati</taxon>
        <taxon>Bacteroidota</taxon>
        <taxon>Bacteroidia</taxon>
        <taxon>Bacteroidales</taxon>
        <taxon>Barnesiellaceae</taxon>
        <taxon>Barnesiella</taxon>
    </lineage>
</organism>
<dbReference type="NCBIfam" id="TIGR00125">
    <property type="entry name" value="cyt_tran_rel"/>
    <property type="match status" value="1"/>
</dbReference>
<evidence type="ECO:0000256" key="10">
    <source>
        <dbReference type="ARBA" id="ARBA00048721"/>
    </source>
</evidence>
<dbReference type="RefSeq" id="WP_273304993.1">
    <property type="nucleotide sequence ID" value="NZ_DYUD01000001.1"/>
</dbReference>
<feature type="domain" description="Cytidyltransferase-like" evidence="12">
    <location>
        <begin position="8"/>
        <end position="166"/>
    </location>
</feature>
<dbReference type="Proteomes" id="UP000757103">
    <property type="component" value="Unassembled WGS sequence"/>
</dbReference>
<reference evidence="13" key="2">
    <citation type="submission" date="2021-09" db="EMBL/GenBank/DDBJ databases">
        <authorList>
            <person name="Gilroy R."/>
        </authorList>
    </citation>
    <scope>NUCLEOTIDE SEQUENCE</scope>
    <source>
        <strain evidence="13">CHK121-7720</strain>
    </source>
</reference>
<sequence length="196" mass="22864">MQPIQTAFFSGTFNPVHTGHLILASYLCEYEGFDEVWISVTPQNPLREKLSPEADRQRIEMLRLAVTGNPKIVVTDVEFSLPLPSYTIRTLDHLRSRYPDREFTLVIGADNWLLFDRWYESRRIVDEYHVCIYPRRGYEIDETKLPPTVRYCRAPLIEISSTQVRAGIAAGKNMNYFVPQSVYNYIIKHGLYKNNE</sequence>
<reference evidence="13" key="1">
    <citation type="journal article" date="2021" name="PeerJ">
        <title>Extensive microbial diversity within the chicken gut microbiome revealed by metagenomics and culture.</title>
        <authorList>
            <person name="Gilroy R."/>
            <person name="Ravi A."/>
            <person name="Getino M."/>
            <person name="Pursley I."/>
            <person name="Horton D.L."/>
            <person name="Alikhan N.F."/>
            <person name="Baker D."/>
            <person name="Gharbi K."/>
            <person name="Hall N."/>
            <person name="Watson M."/>
            <person name="Adriaenssens E.M."/>
            <person name="Foster-Nyarko E."/>
            <person name="Jarju S."/>
            <person name="Secka A."/>
            <person name="Antonio M."/>
            <person name="Oren A."/>
            <person name="Chaudhuri R.R."/>
            <person name="La Ragione R."/>
            <person name="Hildebrand F."/>
            <person name="Pallen M.J."/>
        </authorList>
    </citation>
    <scope>NUCLEOTIDE SEQUENCE</scope>
    <source>
        <strain evidence="13">CHK121-7720</strain>
    </source>
</reference>
<dbReference type="Pfam" id="PF01467">
    <property type="entry name" value="CTP_transf_like"/>
    <property type="match status" value="1"/>
</dbReference>
<evidence type="ECO:0000256" key="7">
    <source>
        <dbReference type="ARBA" id="ARBA00022741"/>
    </source>
</evidence>
<dbReference type="NCBIfam" id="TIGR00482">
    <property type="entry name" value="nicotinate (nicotinamide) nucleotide adenylyltransferase"/>
    <property type="match status" value="1"/>
</dbReference>
<evidence type="ECO:0000256" key="2">
    <source>
        <dbReference type="ARBA" id="ARBA00005019"/>
    </source>
</evidence>
<evidence type="ECO:0000259" key="12">
    <source>
        <dbReference type="Pfam" id="PF01467"/>
    </source>
</evidence>
<keyword evidence="9 11" id="KW-0520">NAD</keyword>
<dbReference type="EC" id="2.7.7.18" evidence="11"/>
<gene>
    <name evidence="11" type="primary">nadD</name>
    <name evidence="13" type="ORF">K8U91_00075</name>
</gene>
<proteinExistence type="inferred from homology"/>
<evidence type="ECO:0000313" key="13">
    <source>
        <dbReference type="EMBL" id="HJG87859.1"/>
    </source>
</evidence>
<dbReference type="InterPro" id="IPR014729">
    <property type="entry name" value="Rossmann-like_a/b/a_fold"/>
</dbReference>
<comment type="function">
    <text evidence="1 11">Catalyzes the reversible adenylation of nicotinate mononucleotide (NaMN) to nicotinic acid adenine dinucleotide (NaAD).</text>
</comment>
<keyword evidence="7 11" id="KW-0547">Nucleotide-binding</keyword>
<evidence type="ECO:0000256" key="11">
    <source>
        <dbReference type="HAMAP-Rule" id="MF_00244"/>
    </source>
</evidence>
<keyword evidence="5 11" id="KW-0808">Transferase</keyword>
<comment type="similarity">
    <text evidence="3 11">Belongs to the NadD family.</text>
</comment>
<dbReference type="EMBL" id="DYUD01000001">
    <property type="protein sequence ID" value="HJG87859.1"/>
    <property type="molecule type" value="Genomic_DNA"/>
</dbReference>
<evidence type="ECO:0000256" key="9">
    <source>
        <dbReference type="ARBA" id="ARBA00023027"/>
    </source>
</evidence>
<dbReference type="Gene3D" id="3.40.50.620">
    <property type="entry name" value="HUPs"/>
    <property type="match status" value="1"/>
</dbReference>
<evidence type="ECO:0000256" key="6">
    <source>
        <dbReference type="ARBA" id="ARBA00022695"/>
    </source>
</evidence>
<dbReference type="InterPro" id="IPR004821">
    <property type="entry name" value="Cyt_trans-like"/>
</dbReference>
<evidence type="ECO:0000256" key="1">
    <source>
        <dbReference type="ARBA" id="ARBA00002324"/>
    </source>
</evidence>